<evidence type="ECO:0000313" key="2">
    <source>
        <dbReference type="Proteomes" id="UP000499080"/>
    </source>
</evidence>
<comment type="caution">
    <text evidence="1">The sequence shown here is derived from an EMBL/GenBank/DDBJ whole genome shotgun (WGS) entry which is preliminary data.</text>
</comment>
<dbReference type="EMBL" id="BGPR01014944">
    <property type="protein sequence ID" value="GBN67379.1"/>
    <property type="molecule type" value="Genomic_DNA"/>
</dbReference>
<sequence length="203" mass="23463">MEFPVIKHPSSMIISGPSNSGKTFFVKRLLDSKLIQPFPPKILWCYGAYQKLFDNMPNVEFHEGLPSDIDTVSDALIIIDDLMSEVSSDKRLSNLFTKGSHHRNLSIIFIVQNMFHKGKEMRNISLNASYLVCFKNVRDKQQISCLARQMYPSQSKFFLESFIDATQKPFGYLFLDLKPEREECLRVRTGIFPEDKNIVYVPK</sequence>
<dbReference type="OrthoDB" id="6425971at2759"/>
<organism evidence="1 2">
    <name type="scientific">Araneus ventricosus</name>
    <name type="common">Orbweaver spider</name>
    <name type="synonym">Epeira ventricosa</name>
    <dbReference type="NCBI Taxonomy" id="182803"/>
    <lineage>
        <taxon>Eukaryota</taxon>
        <taxon>Metazoa</taxon>
        <taxon>Ecdysozoa</taxon>
        <taxon>Arthropoda</taxon>
        <taxon>Chelicerata</taxon>
        <taxon>Arachnida</taxon>
        <taxon>Araneae</taxon>
        <taxon>Araneomorphae</taxon>
        <taxon>Entelegynae</taxon>
        <taxon>Araneoidea</taxon>
        <taxon>Araneidae</taxon>
        <taxon>Araneus</taxon>
    </lineage>
</organism>
<protein>
    <submittedName>
        <fullName evidence="1">Uncharacterized protein</fullName>
    </submittedName>
</protein>
<dbReference type="InterPro" id="IPR027417">
    <property type="entry name" value="P-loop_NTPase"/>
</dbReference>
<dbReference type="InterPro" id="IPR006758">
    <property type="entry name" value="A32L"/>
</dbReference>
<dbReference type="AlphaFoldDB" id="A0A4Y2QW74"/>
<dbReference type="SUPFAM" id="SSF52540">
    <property type="entry name" value="P-loop containing nucleoside triphosphate hydrolases"/>
    <property type="match status" value="1"/>
</dbReference>
<keyword evidence="2" id="KW-1185">Reference proteome</keyword>
<reference evidence="1 2" key="1">
    <citation type="journal article" date="2019" name="Sci. Rep.">
        <title>Orb-weaving spider Araneus ventricosus genome elucidates the spidroin gene catalogue.</title>
        <authorList>
            <person name="Kono N."/>
            <person name="Nakamura H."/>
            <person name="Ohtoshi R."/>
            <person name="Moran D.A.P."/>
            <person name="Shinohara A."/>
            <person name="Yoshida Y."/>
            <person name="Fujiwara M."/>
            <person name="Mori M."/>
            <person name="Tomita M."/>
            <person name="Arakawa K."/>
        </authorList>
    </citation>
    <scope>NUCLEOTIDE SEQUENCE [LARGE SCALE GENOMIC DNA]</scope>
</reference>
<dbReference type="Proteomes" id="UP000499080">
    <property type="component" value="Unassembled WGS sequence"/>
</dbReference>
<name>A0A4Y2QW74_ARAVE</name>
<accession>A0A4Y2QW74</accession>
<evidence type="ECO:0000313" key="1">
    <source>
        <dbReference type="EMBL" id="GBN67379.1"/>
    </source>
</evidence>
<dbReference type="Pfam" id="PF04665">
    <property type="entry name" value="Pox_A32"/>
    <property type="match status" value="1"/>
</dbReference>
<proteinExistence type="predicted"/>
<gene>
    <name evidence="1" type="ORF">AVEN_149572_1</name>
</gene>